<dbReference type="EMBL" id="CP134185">
    <property type="protein sequence ID" value="WPA98211.1"/>
    <property type="molecule type" value="Genomic_DNA"/>
</dbReference>
<keyword evidence="2" id="KW-0378">Hydrolase</keyword>
<gene>
    <name evidence="2" type="ORF">CB0940_05643</name>
    <name evidence="3" type="ORF">RHO25_002823</name>
</gene>
<dbReference type="GO" id="GO:0019433">
    <property type="term" value="P:triglyceride catabolic process"/>
    <property type="evidence" value="ECO:0007669"/>
    <property type="project" value="TreeGrafter"/>
</dbReference>
<accession>A0A2G5I002</accession>
<dbReference type="InterPro" id="IPR013094">
    <property type="entry name" value="AB_hydrolase_3"/>
</dbReference>
<dbReference type="GO" id="GO:0004771">
    <property type="term" value="F:sterol ester esterase activity"/>
    <property type="evidence" value="ECO:0007669"/>
    <property type="project" value="TreeGrafter"/>
</dbReference>
<dbReference type="Gene3D" id="3.40.50.1820">
    <property type="entry name" value="alpha/beta hydrolase"/>
    <property type="match status" value="1"/>
</dbReference>
<reference evidence="2 4" key="1">
    <citation type="submission" date="2015-10" db="EMBL/GenBank/DDBJ databases">
        <title>The cercosporin biosynthetic gene cluster was horizontally transferred to several fungal lineages and shown to be expanded in Cercospora beticola based on microsynteny with recipient genomes.</title>
        <authorList>
            <person name="De Jonge R."/>
            <person name="Ebert M.K."/>
            <person name="Suttle J.C."/>
            <person name="Jurick Ii W.M."/>
            <person name="Secor G.A."/>
            <person name="Thomma B.P."/>
            <person name="Van De Peer Y."/>
            <person name="Bolton M.D."/>
        </authorList>
    </citation>
    <scope>NUCLEOTIDE SEQUENCE [LARGE SCALE GENOMIC DNA]</scope>
    <source>
        <strain evidence="2 4">09-40</strain>
    </source>
</reference>
<dbReference type="EMBL" id="LKMD01000102">
    <property type="protein sequence ID" value="PIA98119.1"/>
    <property type="molecule type" value="Genomic_DNA"/>
</dbReference>
<dbReference type="GO" id="GO:0005829">
    <property type="term" value="C:cytosol"/>
    <property type="evidence" value="ECO:0007669"/>
    <property type="project" value="TreeGrafter"/>
</dbReference>
<protein>
    <submittedName>
        <fullName evidence="2">AB hydrolase superfamily protein</fullName>
    </submittedName>
</protein>
<dbReference type="InterPro" id="IPR029058">
    <property type="entry name" value="AB_hydrolase_fold"/>
</dbReference>
<dbReference type="OrthoDB" id="408631at2759"/>
<evidence type="ECO:0000313" key="3">
    <source>
        <dbReference type="EMBL" id="WPA98211.1"/>
    </source>
</evidence>
<name>A0A2G5I002_CERBT</name>
<evidence type="ECO:0000313" key="2">
    <source>
        <dbReference type="EMBL" id="PIA98119.1"/>
    </source>
</evidence>
<evidence type="ECO:0000259" key="1">
    <source>
        <dbReference type="Pfam" id="PF07859"/>
    </source>
</evidence>
<dbReference type="PANTHER" id="PTHR23025">
    <property type="entry name" value="TRIACYLGLYCEROL LIPASE"/>
    <property type="match status" value="1"/>
</dbReference>
<dbReference type="Pfam" id="PF07859">
    <property type="entry name" value="Abhydrolase_3"/>
    <property type="match status" value="1"/>
</dbReference>
<proteinExistence type="predicted"/>
<reference evidence="3 5" key="2">
    <citation type="submission" date="2023-09" db="EMBL/GenBank/DDBJ databases">
        <title>Complete-Gapless Cercospora beticola genome.</title>
        <authorList>
            <person name="Wyatt N.A."/>
            <person name="Spanner R.E."/>
            <person name="Bolton M.D."/>
        </authorList>
    </citation>
    <scope>NUCLEOTIDE SEQUENCE [LARGE SCALE GENOMIC DNA]</scope>
    <source>
        <strain evidence="3">Cb09-40</strain>
    </source>
</reference>
<organism evidence="2 4">
    <name type="scientific">Cercospora beticola</name>
    <name type="common">Sugarbeet leaf spot fungus</name>
    <dbReference type="NCBI Taxonomy" id="122368"/>
    <lineage>
        <taxon>Eukaryota</taxon>
        <taxon>Fungi</taxon>
        <taxon>Dikarya</taxon>
        <taxon>Ascomycota</taxon>
        <taxon>Pezizomycotina</taxon>
        <taxon>Dothideomycetes</taxon>
        <taxon>Dothideomycetidae</taxon>
        <taxon>Mycosphaerellales</taxon>
        <taxon>Mycosphaerellaceae</taxon>
        <taxon>Cercospora</taxon>
    </lineage>
</organism>
<feature type="domain" description="Alpha/beta hydrolase fold-3" evidence="1">
    <location>
        <begin position="98"/>
        <end position="311"/>
    </location>
</feature>
<dbReference type="SUPFAM" id="SSF53474">
    <property type="entry name" value="alpha/beta-Hydrolases"/>
    <property type="match status" value="1"/>
</dbReference>
<dbReference type="PANTHER" id="PTHR23025:SF4">
    <property type="entry name" value="ALPHA_BETA HYDROLASE FOLD-3 DOMAIN-CONTAINING PROTEIN"/>
    <property type="match status" value="1"/>
</dbReference>
<dbReference type="Proteomes" id="UP001302367">
    <property type="component" value="Chromosome 2"/>
</dbReference>
<dbReference type="GO" id="GO:0004806">
    <property type="term" value="F:triacylglycerol lipase activity"/>
    <property type="evidence" value="ECO:0007669"/>
    <property type="project" value="TreeGrafter"/>
</dbReference>
<evidence type="ECO:0000313" key="5">
    <source>
        <dbReference type="Proteomes" id="UP001302367"/>
    </source>
</evidence>
<sequence>MAHLDSSSWPSYAEIDPEYKKVSQFLETAPRSYPLPSDPSRLPAMRVNMMMMQRKAPLQQIDRTGVAQTRVWIICRDGHSIPAAVYKPRTPTSGLMAVLFHGGGFIVGDPEMEAPAAVELVQNHSATVISVDYRVAPENPYPQAVNDGLDALIWAARNASSLGADLKKGFLLGGSSAGGNIAAVLSHMARDTKASPPLTAIWLNCPLTIGFEAVPEALKKDYNSLEQNADAPVLLNKEGLMTAYSFYKPNQSSQVFSPLLWESGHQGLPKTQLHVYGLDPLRDDSLLYARELAKAGVDTRVDVYPGVPHGFDFDAPQLQQAAKFREDRQKAFQWLLG</sequence>
<evidence type="ECO:0000313" key="4">
    <source>
        <dbReference type="Proteomes" id="UP000230605"/>
    </source>
</evidence>
<keyword evidence="5" id="KW-1185">Reference proteome</keyword>
<dbReference type="AlphaFoldDB" id="A0A2G5I002"/>
<dbReference type="Proteomes" id="UP000230605">
    <property type="component" value="Chromosome 2"/>
</dbReference>